<organism evidence="1 2">
    <name type="scientific">Saliterribacillus persicus</name>
    <dbReference type="NCBI Taxonomy" id="930114"/>
    <lineage>
        <taxon>Bacteria</taxon>
        <taxon>Bacillati</taxon>
        <taxon>Bacillota</taxon>
        <taxon>Bacilli</taxon>
        <taxon>Bacillales</taxon>
        <taxon>Bacillaceae</taxon>
        <taxon>Saliterribacillus</taxon>
    </lineage>
</organism>
<dbReference type="PANTHER" id="PTHR11102:SF160">
    <property type="entry name" value="ERAD-ASSOCIATED E3 UBIQUITIN-PROTEIN LIGASE COMPONENT HRD3"/>
    <property type="match status" value="1"/>
</dbReference>
<name>A0A368YCH4_9BACI</name>
<gene>
    <name evidence="1" type="ORF">DFR57_102322</name>
</gene>
<dbReference type="SUPFAM" id="SSF81901">
    <property type="entry name" value="HCP-like"/>
    <property type="match status" value="1"/>
</dbReference>
<dbReference type="EMBL" id="QPJJ01000002">
    <property type="protein sequence ID" value="RCW77046.1"/>
    <property type="molecule type" value="Genomic_DNA"/>
</dbReference>
<dbReference type="InterPro" id="IPR050767">
    <property type="entry name" value="Sel1_AlgK"/>
</dbReference>
<dbReference type="InterPro" id="IPR006597">
    <property type="entry name" value="Sel1-like"/>
</dbReference>
<dbReference type="Proteomes" id="UP000252585">
    <property type="component" value="Unassembled WGS sequence"/>
</dbReference>
<dbReference type="RefSeq" id="WP_245937375.1">
    <property type="nucleotide sequence ID" value="NZ_QPJJ01000002.1"/>
</dbReference>
<evidence type="ECO:0000313" key="1">
    <source>
        <dbReference type="EMBL" id="RCW77046.1"/>
    </source>
</evidence>
<dbReference type="PANTHER" id="PTHR11102">
    <property type="entry name" value="SEL-1-LIKE PROTEIN"/>
    <property type="match status" value="1"/>
</dbReference>
<dbReference type="Gene3D" id="1.25.40.10">
    <property type="entry name" value="Tetratricopeptide repeat domain"/>
    <property type="match status" value="1"/>
</dbReference>
<comment type="caution">
    <text evidence="1">The sequence shown here is derived from an EMBL/GenBank/DDBJ whole genome shotgun (WGS) entry which is preliminary data.</text>
</comment>
<accession>A0A368YCH4</accession>
<reference evidence="1 2" key="1">
    <citation type="submission" date="2018-07" db="EMBL/GenBank/DDBJ databases">
        <title>Genomic Encyclopedia of Type Strains, Phase IV (KMG-IV): sequencing the most valuable type-strain genomes for metagenomic binning, comparative biology and taxonomic classification.</title>
        <authorList>
            <person name="Goeker M."/>
        </authorList>
    </citation>
    <scope>NUCLEOTIDE SEQUENCE [LARGE SCALE GENOMIC DNA]</scope>
    <source>
        <strain evidence="1 2">DSM 27696</strain>
    </source>
</reference>
<dbReference type="Pfam" id="PF08238">
    <property type="entry name" value="Sel1"/>
    <property type="match status" value="4"/>
</dbReference>
<dbReference type="AlphaFoldDB" id="A0A368YCH4"/>
<sequence>MDLQQELSKKGYTKAAEFLANLTKSEHFLKELSLILKECVPSKSNLPDDIHILCTQLEHVTTFEEEYKSILLRDLEIILSEVMNHTNDLVEIYIDEKEEEEVISLYVKAFVGNADAQLELGHFYKSIQRDAWAFDWFKAAANAGSADALYWLGNDYFVGKVVEHDLEKTYFYYKEAAEKGHADALNNYADMYLRGEYVEKNETRALEIFKAAADKGVPEAMYTLGYMYENGRSRHGRIQTMVYRIRTVW</sequence>
<proteinExistence type="predicted"/>
<protein>
    <submittedName>
        <fullName evidence="1">Sel1 repeat-containing protein</fullName>
    </submittedName>
</protein>
<keyword evidence="2" id="KW-1185">Reference proteome</keyword>
<dbReference type="InterPro" id="IPR011990">
    <property type="entry name" value="TPR-like_helical_dom_sf"/>
</dbReference>
<dbReference type="SMART" id="SM00671">
    <property type="entry name" value="SEL1"/>
    <property type="match status" value="3"/>
</dbReference>
<evidence type="ECO:0000313" key="2">
    <source>
        <dbReference type="Proteomes" id="UP000252585"/>
    </source>
</evidence>